<dbReference type="AlphaFoldDB" id="A0A9W7G4A2"/>
<sequence length="293" mass="32460">MMLTRNSRLICQSVRLLTKRQFSSPAPVFDAEMAAVYSKMANQHKHPAGPWPIMVDEVLKVAKAGDKIVDVASGMGEPALTIAKALPDATVFSTDFSEDMVAKAGVAAADVPNMTASWMDAQDMKDFEDSSVDIVTCCYGYMFPEDKVKALQETRRILKDGGVLVATTWDNVDILKISRDIMTEVIGEAPPPPPLNPMSLSEPGLFESLIVEAGFDKSKITQTTSSYPFDLGNERDFQFKVGTLLLRDKLDELDGWDVAEKAFWDNIDKYSEIDENGNRVMPSNTFRMTIVKK</sequence>
<feature type="domain" description="Methyltransferase" evidence="1">
    <location>
        <begin position="68"/>
        <end position="162"/>
    </location>
</feature>
<reference evidence="3" key="1">
    <citation type="journal article" date="2023" name="Commun. Biol.">
        <title>Genome analysis of Parmales, the sister group of diatoms, reveals the evolutionary specialization of diatoms from phago-mixotrophs to photoautotrophs.</title>
        <authorList>
            <person name="Ban H."/>
            <person name="Sato S."/>
            <person name="Yoshikawa S."/>
            <person name="Yamada K."/>
            <person name="Nakamura Y."/>
            <person name="Ichinomiya M."/>
            <person name="Sato N."/>
            <person name="Blanc-Mathieu R."/>
            <person name="Endo H."/>
            <person name="Kuwata A."/>
            <person name="Ogata H."/>
        </authorList>
    </citation>
    <scope>NUCLEOTIDE SEQUENCE [LARGE SCALE GENOMIC DNA]</scope>
</reference>
<dbReference type="Gene3D" id="3.40.50.150">
    <property type="entry name" value="Vaccinia Virus protein VP39"/>
    <property type="match status" value="1"/>
</dbReference>
<comment type="caution">
    <text evidence="2">The sequence shown here is derived from an EMBL/GenBank/DDBJ whole genome shotgun (WGS) entry which is preliminary data.</text>
</comment>
<dbReference type="CDD" id="cd02440">
    <property type="entry name" value="AdoMet_MTases"/>
    <property type="match status" value="1"/>
</dbReference>
<proteinExistence type="predicted"/>
<dbReference type="PANTHER" id="PTHR43591:SF24">
    <property type="entry name" value="2-METHOXY-6-POLYPRENYL-1,4-BENZOQUINOL METHYLASE, MITOCHONDRIAL"/>
    <property type="match status" value="1"/>
</dbReference>
<evidence type="ECO:0000259" key="1">
    <source>
        <dbReference type="Pfam" id="PF13649"/>
    </source>
</evidence>
<accession>A0A9W7G4A2</accession>
<dbReference type="Pfam" id="PF13649">
    <property type="entry name" value="Methyltransf_25"/>
    <property type="match status" value="1"/>
</dbReference>
<dbReference type="EMBL" id="BRYA01000783">
    <property type="protein sequence ID" value="GMI32502.1"/>
    <property type="molecule type" value="Genomic_DNA"/>
</dbReference>
<gene>
    <name evidence="2" type="ORF">TrCOL_g3263</name>
</gene>
<protein>
    <recommendedName>
        <fullName evidence="1">Methyltransferase domain-containing protein</fullName>
    </recommendedName>
</protein>
<name>A0A9W7G4A2_9STRA</name>
<keyword evidence="3" id="KW-1185">Reference proteome</keyword>
<dbReference type="OrthoDB" id="2013972at2759"/>
<dbReference type="SUPFAM" id="SSF53335">
    <property type="entry name" value="S-adenosyl-L-methionine-dependent methyltransferases"/>
    <property type="match status" value="1"/>
</dbReference>
<dbReference type="GO" id="GO:0008168">
    <property type="term" value="F:methyltransferase activity"/>
    <property type="evidence" value="ECO:0007669"/>
    <property type="project" value="TreeGrafter"/>
</dbReference>
<evidence type="ECO:0000313" key="3">
    <source>
        <dbReference type="Proteomes" id="UP001165065"/>
    </source>
</evidence>
<dbReference type="PANTHER" id="PTHR43591">
    <property type="entry name" value="METHYLTRANSFERASE"/>
    <property type="match status" value="1"/>
</dbReference>
<evidence type="ECO:0000313" key="2">
    <source>
        <dbReference type="EMBL" id="GMI32502.1"/>
    </source>
</evidence>
<dbReference type="InterPro" id="IPR029063">
    <property type="entry name" value="SAM-dependent_MTases_sf"/>
</dbReference>
<dbReference type="Proteomes" id="UP001165065">
    <property type="component" value="Unassembled WGS sequence"/>
</dbReference>
<organism evidence="2 3">
    <name type="scientific">Triparma columacea</name>
    <dbReference type="NCBI Taxonomy" id="722753"/>
    <lineage>
        <taxon>Eukaryota</taxon>
        <taxon>Sar</taxon>
        <taxon>Stramenopiles</taxon>
        <taxon>Ochrophyta</taxon>
        <taxon>Bolidophyceae</taxon>
        <taxon>Parmales</taxon>
        <taxon>Triparmaceae</taxon>
        <taxon>Triparma</taxon>
    </lineage>
</organism>
<dbReference type="InterPro" id="IPR041698">
    <property type="entry name" value="Methyltransf_25"/>
</dbReference>